<sequence length="492" mass="49544">MRRRPGFDSNGTENWRTLLVGVVVVALLAGATGSLVGLAGAQSAGNATGVDSCRTINASGTYVLTENVTGGDGNCLTITASNVTLDGAGHSLQGSGSGHAIHANGSSRAVENVTIRRVQTNNWTVGVFYLGVDGSTIRGTVVDNNTQGITLANANDNRMVDNTAYGNGLGIAVGGESQNNTLRNNVAVENKWGIHFERESENNTVTDNTARNNTRWDYYSLRNDGTNTVTDLRLSTTTVSLTERNVGLRSSTSPPEIPQGTQSLGTFVEVTGTGGGGSELSMTTSYEGSNASSVTVFRHDGEYWTEVNGAETDTAANTATATNLTQFGTFAPLADAAGAAGGSVNVSADASPPIQQTLTPVASPPTVANGTATAANNTTASNVTAANATAANATAGNATNATTGNATTNGTIPSNATANASANGTGATTTDAPSTITPAENVSANGSTTVAPATGESEATSGFGIGIVQIVFVLLGAVALATLGVVAVRQSR</sequence>
<evidence type="ECO:0000256" key="2">
    <source>
        <dbReference type="SAM" id="Phobius"/>
    </source>
</evidence>
<name>M0MX16_9EURY</name>
<dbReference type="Gene3D" id="2.160.20.10">
    <property type="entry name" value="Single-stranded right-handed beta-helix, Pectin lyase-like"/>
    <property type="match status" value="1"/>
</dbReference>
<dbReference type="STRING" id="1227456.C450_15493"/>
<dbReference type="EMBL" id="AOME01000074">
    <property type="protein sequence ID" value="EMA50121.1"/>
    <property type="molecule type" value="Genomic_DNA"/>
</dbReference>
<dbReference type="OrthoDB" id="214614at2157"/>
<keyword evidence="2" id="KW-1133">Transmembrane helix</keyword>
<accession>M0MX16</accession>
<dbReference type="InterPro" id="IPR012334">
    <property type="entry name" value="Pectin_lyas_fold"/>
</dbReference>
<feature type="compositionally biased region" description="Polar residues" evidence="1">
    <location>
        <begin position="431"/>
        <end position="451"/>
    </location>
</feature>
<reference evidence="4 5" key="1">
    <citation type="journal article" date="2014" name="PLoS Genet.">
        <title>Phylogenetically driven sequencing of extremely halophilic archaea reveals strategies for static and dynamic osmo-response.</title>
        <authorList>
            <person name="Becker E.A."/>
            <person name="Seitzer P.M."/>
            <person name="Tritt A."/>
            <person name="Larsen D."/>
            <person name="Krusor M."/>
            <person name="Yao A.I."/>
            <person name="Wu D."/>
            <person name="Madern D."/>
            <person name="Eisen J.A."/>
            <person name="Darling A.E."/>
            <person name="Facciotti M.T."/>
        </authorList>
    </citation>
    <scope>NUCLEOTIDE SEQUENCE [LARGE SCALE GENOMIC DNA]</scope>
    <source>
        <strain evidence="4 5">DSM 8989</strain>
    </source>
</reference>
<dbReference type="Proteomes" id="UP000011625">
    <property type="component" value="Unassembled WGS sequence"/>
</dbReference>
<evidence type="ECO:0000313" key="4">
    <source>
        <dbReference type="EMBL" id="EMA50121.1"/>
    </source>
</evidence>
<evidence type="ECO:0000259" key="3">
    <source>
        <dbReference type="Pfam" id="PF05048"/>
    </source>
</evidence>
<feature type="transmembrane region" description="Helical" evidence="2">
    <location>
        <begin position="463"/>
        <end position="488"/>
    </location>
</feature>
<dbReference type="InterPro" id="IPR011050">
    <property type="entry name" value="Pectin_lyase_fold/virulence"/>
</dbReference>
<dbReference type="InterPro" id="IPR007742">
    <property type="entry name" value="NosD_dom"/>
</dbReference>
<evidence type="ECO:0000256" key="1">
    <source>
        <dbReference type="SAM" id="MobiDB-lite"/>
    </source>
</evidence>
<dbReference type="SUPFAM" id="SSF51126">
    <property type="entry name" value="Pectin lyase-like"/>
    <property type="match status" value="1"/>
</dbReference>
<dbReference type="AlphaFoldDB" id="M0MX16"/>
<protein>
    <recommendedName>
        <fullName evidence="3">Periplasmic copper-binding protein NosD beta helix domain-containing protein</fullName>
    </recommendedName>
</protein>
<dbReference type="SMART" id="SM00710">
    <property type="entry name" value="PbH1"/>
    <property type="match status" value="6"/>
</dbReference>
<dbReference type="PATRIC" id="fig|1227456.3.peg.3143"/>
<dbReference type="InterPro" id="IPR022441">
    <property type="entry name" value="Para_beta_helix_rpt-2"/>
</dbReference>
<comment type="caution">
    <text evidence="4">The sequence shown here is derived from an EMBL/GenBank/DDBJ whole genome shotgun (WGS) entry which is preliminary data.</text>
</comment>
<gene>
    <name evidence="4" type="ORF">C450_15493</name>
</gene>
<dbReference type="Pfam" id="PF05048">
    <property type="entry name" value="NosD"/>
    <property type="match status" value="1"/>
</dbReference>
<feature type="compositionally biased region" description="Low complexity" evidence="1">
    <location>
        <begin position="397"/>
        <end position="430"/>
    </location>
</feature>
<proteinExistence type="predicted"/>
<evidence type="ECO:0000313" key="5">
    <source>
        <dbReference type="Proteomes" id="UP000011625"/>
    </source>
</evidence>
<dbReference type="NCBIfam" id="TIGR03804">
    <property type="entry name" value="para_beta_helix"/>
    <property type="match status" value="3"/>
</dbReference>
<keyword evidence="2" id="KW-0812">Transmembrane</keyword>
<keyword evidence="2" id="KW-0472">Membrane</keyword>
<feature type="domain" description="Periplasmic copper-binding protein NosD beta helix" evidence="3">
    <location>
        <begin position="55"/>
        <end position="215"/>
    </location>
</feature>
<dbReference type="InterPro" id="IPR006626">
    <property type="entry name" value="PbH1"/>
</dbReference>
<organism evidence="4 5">
    <name type="scientific">Halococcus salifodinae DSM 8989</name>
    <dbReference type="NCBI Taxonomy" id="1227456"/>
    <lineage>
        <taxon>Archaea</taxon>
        <taxon>Methanobacteriati</taxon>
        <taxon>Methanobacteriota</taxon>
        <taxon>Stenosarchaea group</taxon>
        <taxon>Halobacteria</taxon>
        <taxon>Halobacteriales</taxon>
        <taxon>Halococcaceae</taxon>
        <taxon>Halococcus</taxon>
    </lineage>
</organism>
<feature type="region of interest" description="Disordered" evidence="1">
    <location>
        <begin position="397"/>
        <end position="453"/>
    </location>
</feature>
<dbReference type="RefSeq" id="WP_005044829.1">
    <property type="nucleotide sequence ID" value="NZ_AOME01000074.1"/>
</dbReference>
<keyword evidence="5" id="KW-1185">Reference proteome</keyword>